<organism evidence="1 2">
    <name type="scientific">Dentiscutata heterogama</name>
    <dbReference type="NCBI Taxonomy" id="1316150"/>
    <lineage>
        <taxon>Eukaryota</taxon>
        <taxon>Fungi</taxon>
        <taxon>Fungi incertae sedis</taxon>
        <taxon>Mucoromycota</taxon>
        <taxon>Glomeromycotina</taxon>
        <taxon>Glomeromycetes</taxon>
        <taxon>Diversisporales</taxon>
        <taxon>Gigasporaceae</taxon>
        <taxon>Dentiscutata</taxon>
    </lineage>
</organism>
<feature type="non-terminal residue" evidence="1">
    <location>
        <position position="1"/>
    </location>
</feature>
<sequence length="44" mass="5185">GELFAESFVERGMKVYHGHYFDSERISLIVSDFLRHVLASEILW</sequence>
<accession>A0ACA9P2K7</accession>
<comment type="caution">
    <text evidence="1">The sequence shown here is derived from an EMBL/GenBank/DDBJ whole genome shotgun (WGS) entry which is preliminary data.</text>
</comment>
<name>A0ACA9P2K7_9GLOM</name>
<evidence type="ECO:0000313" key="2">
    <source>
        <dbReference type="Proteomes" id="UP000789702"/>
    </source>
</evidence>
<reference evidence="1" key="1">
    <citation type="submission" date="2021-06" db="EMBL/GenBank/DDBJ databases">
        <authorList>
            <person name="Kallberg Y."/>
            <person name="Tangrot J."/>
            <person name="Rosling A."/>
        </authorList>
    </citation>
    <scope>NUCLEOTIDE SEQUENCE</scope>
    <source>
        <strain evidence="1">IL203A</strain>
    </source>
</reference>
<gene>
    <name evidence="1" type="ORF">DHETER_LOCUS11060</name>
</gene>
<proteinExistence type="predicted"/>
<keyword evidence="2" id="KW-1185">Reference proteome</keyword>
<dbReference type="Proteomes" id="UP000789702">
    <property type="component" value="Unassembled WGS sequence"/>
</dbReference>
<evidence type="ECO:0000313" key="1">
    <source>
        <dbReference type="EMBL" id="CAG8687187.1"/>
    </source>
</evidence>
<protein>
    <submittedName>
        <fullName evidence="1">9979_t:CDS:1</fullName>
    </submittedName>
</protein>
<dbReference type="EMBL" id="CAJVPU010023147">
    <property type="protein sequence ID" value="CAG8687187.1"/>
    <property type="molecule type" value="Genomic_DNA"/>
</dbReference>